<protein>
    <submittedName>
        <fullName evidence="2">(apollo) hypothetical protein</fullName>
    </submittedName>
</protein>
<feature type="region of interest" description="Disordered" evidence="1">
    <location>
        <begin position="90"/>
        <end position="122"/>
    </location>
</feature>
<evidence type="ECO:0000313" key="3">
    <source>
        <dbReference type="Proteomes" id="UP000691718"/>
    </source>
</evidence>
<sequence>MECRVIKIEDDSDSSDIVVKVIIKHERKDGQYRSKQDIEAKEIKQKGISQPTEHKIRHKSSEDATDMDAHRDKDIASFLAHIGDFATNDLPDNLFEGSENEESTESSKPEANKHPVSEFVPDFRSRTGILVGSCPSGHIRRGSLCLPADK</sequence>
<gene>
    <name evidence="2" type="ORF">PAPOLLO_LOCUS23972</name>
</gene>
<evidence type="ECO:0000313" key="2">
    <source>
        <dbReference type="EMBL" id="CAG5047555.1"/>
    </source>
</evidence>
<keyword evidence="3" id="KW-1185">Reference proteome</keyword>
<dbReference type="Proteomes" id="UP000691718">
    <property type="component" value="Unassembled WGS sequence"/>
</dbReference>
<feature type="compositionally biased region" description="Basic and acidic residues" evidence="1">
    <location>
        <begin position="105"/>
        <end position="122"/>
    </location>
</feature>
<proteinExistence type="predicted"/>
<name>A0A8S3Y2P2_PARAO</name>
<evidence type="ECO:0000256" key="1">
    <source>
        <dbReference type="SAM" id="MobiDB-lite"/>
    </source>
</evidence>
<dbReference type="EMBL" id="CAJQZP010001449">
    <property type="protein sequence ID" value="CAG5047555.1"/>
    <property type="molecule type" value="Genomic_DNA"/>
</dbReference>
<feature type="region of interest" description="Disordered" evidence="1">
    <location>
        <begin position="41"/>
        <end position="68"/>
    </location>
</feature>
<dbReference type="OrthoDB" id="7369356at2759"/>
<dbReference type="AlphaFoldDB" id="A0A8S3Y2P2"/>
<feature type="compositionally biased region" description="Basic and acidic residues" evidence="1">
    <location>
        <begin position="59"/>
        <end position="68"/>
    </location>
</feature>
<accession>A0A8S3Y2P2</accession>
<organism evidence="2 3">
    <name type="scientific">Parnassius apollo</name>
    <name type="common">Apollo butterfly</name>
    <name type="synonym">Papilio apollo</name>
    <dbReference type="NCBI Taxonomy" id="110799"/>
    <lineage>
        <taxon>Eukaryota</taxon>
        <taxon>Metazoa</taxon>
        <taxon>Ecdysozoa</taxon>
        <taxon>Arthropoda</taxon>
        <taxon>Hexapoda</taxon>
        <taxon>Insecta</taxon>
        <taxon>Pterygota</taxon>
        <taxon>Neoptera</taxon>
        <taxon>Endopterygota</taxon>
        <taxon>Lepidoptera</taxon>
        <taxon>Glossata</taxon>
        <taxon>Ditrysia</taxon>
        <taxon>Papilionoidea</taxon>
        <taxon>Papilionidae</taxon>
        <taxon>Parnassiinae</taxon>
        <taxon>Parnassini</taxon>
        <taxon>Parnassius</taxon>
        <taxon>Parnassius</taxon>
    </lineage>
</organism>
<reference evidence="2" key="1">
    <citation type="submission" date="2021-04" db="EMBL/GenBank/DDBJ databases">
        <authorList>
            <person name="Tunstrom K."/>
        </authorList>
    </citation>
    <scope>NUCLEOTIDE SEQUENCE</scope>
</reference>
<comment type="caution">
    <text evidence="2">The sequence shown here is derived from an EMBL/GenBank/DDBJ whole genome shotgun (WGS) entry which is preliminary data.</text>
</comment>